<keyword evidence="3" id="KW-1185">Reference proteome</keyword>
<evidence type="ECO:0000313" key="3">
    <source>
        <dbReference type="Proteomes" id="UP000182034"/>
    </source>
</evidence>
<protein>
    <submittedName>
        <fullName evidence="2">Uncharacterized protein</fullName>
    </submittedName>
</protein>
<reference evidence="3" key="1">
    <citation type="submission" date="2016-10" db="EMBL/GenBank/DDBJ databases">
        <authorList>
            <person name="Varghese N."/>
            <person name="Submissions S."/>
        </authorList>
    </citation>
    <scope>NUCLEOTIDE SEQUENCE [LARGE SCALE GENOMIC DNA]</scope>
    <source>
        <strain evidence="3">SUR2</strain>
    </source>
</reference>
<dbReference type="EMBL" id="FPKW01000040">
    <property type="protein sequence ID" value="SFZ97106.1"/>
    <property type="molecule type" value="Genomic_DNA"/>
</dbReference>
<gene>
    <name evidence="2" type="ORF">SAMN05216324_1408</name>
</gene>
<accession>A0A1K2IXW0</accession>
<feature type="transmembrane region" description="Helical" evidence="1">
    <location>
        <begin position="12"/>
        <end position="33"/>
    </location>
</feature>
<keyword evidence="1" id="KW-1133">Transmembrane helix</keyword>
<dbReference type="Proteomes" id="UP000182034">
    <property type="component" value="Unassembled WGS sequence"/>
</dbReference>
<proteinExistence type="predicted"/>
<keyword evidence="1" id="KW-0472">Membrane</keyword>
<dbReference type="AlphaFoldDB" id="A0A1K2IXW0"/>
<sequence length="204" mass="23451">MKSYLKPKNTDVNCIHCLWKLCCMVLFFVFGFISAKIFVTDSTIAFHYGNPNHAEETHFFSENIEKSEIFISKGTVLIGFYPSENYKIASKKQTLKTVTKPKSLIKNIQKKVKLPQYAVSVNNICIKESSEHFFWNTRISALNSGILISNISSKYNTGVLTSISFHSLFLDKESLKIDIDCCELKIFFITKNFFIRPPPTFLYI</sequence>
<dbReference type="RefSeq" id="WP_354067083.1">
    <property type="nucleotide sequence ID" value="NZ_JBEPLR010000048.1"/>
</dbReference>
<name>A0A1K2IXW0_9FLAO</name>
<evidence type="ECO:0000256" key="1">
    <source>
        <dbReference type="SAM" id="Phobius"/>
    </source>
</evidence>
<keyword evidence="1" id="KW-0812">Transmembrane</keyword>
<organism evidence="2 3">
    <name type="scientific">Chryseobacterium limigenitum</name>
    <dbReference type="NCBI Taxonomy" id="1612149"/>
    <lineage>
        <taxon>Bacteria</taxon>
        <taxon>Pseudomonadati</taxon>
        <taxon>Bacteroidota</taxon>
        <taxon>Flavobacteriia</taxon>
        <taxon>Flavobacteriales</taxon>
        <taxon>Weeksellaceae</taxon>
        <taxon>Chryseobacterium group</taxon>
        <taxon>Chryseobacterium</taxon>
    </lineage>
</organism>
<evidence type="ECO:0000313" key="2">
    <source>
        <dbReference type="EMBL" id="SFZ97106.1"/>
    </source>
</evidence>